<dbReference type="InterPro" id="IPR000383">
    <property type="entry name" value="Xaa-Pro-like_dom"/>
</dbReference>
<gene>
    <name evidence="4" type="ORF">GTP69_29590</name>
</gene>
<evidence type="ECO:0000256" key="2">
    <source>
        <dbReference type="SAM" id="SignalP"/>
    </source>
</evidence>
<dbReference type="SMART" id="SM00939">
    <property type="entry name" value="PepX_C"/>
    <property type="match status" value="1"/>
</dbReference>
<keyword evidence="1 4" id="KW-0378">Hydrolase</keyword>
<dbReference type="InterPro" id="IPR005674">
    <property type="entry name" value="CocE/Ser_esterase"/>
</dbReference>
<name>A0ABW9W8Y7_9BURK</name>
<dbReference type="InterPro" id="IPR050585">
    <property type="entry name" value="Xaa-Pro_dipeptidyl-ppase/CocE"/>
</dbReference>
<evidence type="ECO:0000313" key="5">
    <source>
        <dbReference type="Proteomes" id="UP000642144"/>
    </source>
</evidence>
<dbReference type="InterPro" id="IPR008979">
    <property type="entry name" value="Galactose-bd-like_sf"/>
</dbReference>
<dbReference type="Gene3D" id="3.40.50.1820">
    <property type="entry name" value="alpha/beta hydrolase"/>
    <property type="match status" value="1"/>
</dbReference>
<sequence>MKKSALTLVLVAGVFSIHASMAQQAPLYPALPSETPEEFKAPVDSFDFVRRTVMIPMRDGVKLNTVLLIPRKANHAPMLLTRTPYNAADMTAHAESSQMESVLLGYDNMPDVIVKGGYIRVVQDVRGKYGSEGDYVMNRPMAGTPFNPTPVDHSTDTWDTLDWLSKNVPESNGKVGIIGGSYDGYLPLIALVNPHPALKVAVPMNPMVDGWRGDDWFHNGAFRQINLSYIMEQVVTRRNDAHWFTSHYDDYDTFMRAGSAGELARQRGVEQSGFWRKLAAHPAYDEFWQSQAVDTLLAKQPVTVPTLLVHSLWDAEDIYGAIAVYKAIKPNDKDNKVFLAMGPWNHGGQDGDGSKLGPIRFNSDTGLHFREEVLMPFLERYLKDEPSPEALAAKIAPVTAFETGTNKWRALNSWPAGCVSGCFIAPGTLKLSADGKATLTNTAPVTLSKPAQRNDYDEYVADPAKPVPYRQRPIPPYGYDEAKGQTWPRWLVDDQREASGRTDVLTYTTGVLTAPVKISGEPVAHLLASTSGTDADWVVKLIDVYPDQVAAQPEMGGYQLMISADIFRGRYREGFATARPIAADKALPYNFALPTANHVFLPGHRIMVQIQSSWFPLYDRNPQTFVPNIFYAKPADYKKATQRIYHDSFIELPLVGASVK</sequence>
<dbReference type="NCBIfam" id="TIGR00976">
    <property type="entry name" value="CocE_NonD"/>
    <property type="match status" value="1"/>
</dbReference>
<dbReference type="RefSeq" id="WP_161058209.1">
    <property type="nucleotide sequence ID" value="NZ_WWCT01000044.1"/>
</dbReference>
<dbReference type="SUPFAM" id="SSF53474">
    <property type="entry name" value="alpha/beta-Hydrolases"/>
    <property type="match status" value="1"/>
</dbReference>
<keyword evidence="5" id="KW-1185">Reference proteome</keyword>
<proteinExistence type="predicted"/>
<organism evidence="4 5">
    <name type="scientific">Duganella levis</name>
    <dbReference type="NCBI Taxonomy" id="2692169"/>
    <lineage>
        <taxon>Bacteria</taxon>
        <taxon>Pseudomonadati</taxon>
        <taxon>Pseudomonadota</taxon>
        <taxon>Betaproteobacteria</taxon>
        <taxon>Burkholderiales</taxon>
        <taxon>Oxalobacteraceae</taxon>
        <taxon>Telluria group</taxon>
        <taxon>Duganella</taxon>
    </lineage>
</organism>
<feature type="domain" description="Xaa-Pro dipeptidyl-peptidase C-terminal" evidence="3">
    <location>
        <begin position="375"/>
        <end position="655"/>
    </location>
</feature>
<keyword evidence="2" id="KW-0732">Signal</keyword>
<dbReference type="PANTHER" id="PTHR43056:SF10">
    <property type="entry name" value="COCE_NOND FAMILY, PUTATIVE (AFU_ORTHOLOGUE AFUA_7G00600)-RELATED"/>
    <property type="match status" value="1"/>
</dbReference>
<dbReference type="GO" id="GO:0016787">
    <property type="term" value="F:hydrolase activity"/>
    <property type="evidence" value="ECO:0007669"/>
    <property type="project" value="UniProtKB-KW"/>
</dbReference>
<feature type="signal peptide" evidence="2">
    <location>
        <begin position="1"/>
        <end position="19"/>
    </location>
</feature>
<dbReference type="EMBL" id="WWCT01000044">
    <property type="protein sequence ID" value="MYN30562.1"/>
    <property type="molecule type" value="Genomic_DNA"/>
</dbReference>
<dbReference type="InterPro" id="IPR029058">
    <property type="entry name" value="AB_hydrolase_fold"/>
</dbReference>
<dbReference type="PANTHER" id="PTHR43056">
    <property type="entry name" value="PEPTIDASE S9 PROLYL OLIGOPEPTIDASE"/>
    <property type="match status" value="1"/>
</dbReference>
<protein>
    <submittedName>
        <fullName evidence="4">CocE/NonD family hydrolase</fullName>
    </submittedName>
</protein>
<feature type="chain" id="PRO_5045538828" evidence="2">
    <location>
        <begin position="20"/>
        <end position="660"/>
    </location>
</feature>
<reference evidence="4 5" key="1">
    <citation type="submission" date="2019-12" db="EMBL/GenBank/DDBJ databases">
        <title>Novel species isolated from a subtropical stream in China.</title>
        <authorList>
            <person name="Lu H."/>
        </authorList>
    </citation>
    <scope>NUCLEOTIDE SEQUENCE [LARGE SCALE GENOMIC DNA]</scope>
    <source>
        <strain evidence="4 5">CY42W</strain>
    </source>
</reference>
<dbReference type="Gene3D" id="1.10.3020.10">
    <property type="entry name" value="alpha-amino acid ester hydrolase ( Helical cap domain)"/>
    <property type="match status" value="1"/>
</dbReference>
<evidence type="ECO:0000313" key="4">
    <source>
        <dbReference type="EMBL" id="MYN30562.1"/>
    </source>
</evidence>
<comment type="caution">
    <text evidence="4">The sequence shown here is derived from an EMBL/GenBank/DDBJ whole genome shotgun (WGS) entry which is preliminary data.</text>
</comment>
<dbReference type="SUPFAM" id="SSF49785">
    <property type="entry name" value="Galactose-binding domain-like"/>
    <property type="match status" value="1"/>
</dbReference>
<dbReference type="Gene3D" id="2.60.120.260">
    <property type="entry name" value="Galactose-binding domain-like"/>
    <property type="match status" value="1"/>
</dbReference>
<dbReference type="Proteomes" id="UP000642144">
    <property type="component" value="Unassembled WGS sequence"/>
</dbReference>
<dbReference type="Pfam" id="PF02129">
    <property type="entry name" value="Peptidase_S15"/>
    <property type="match status" value="1"/>
</dbReference>
<accession>A0ABW9W8Y7</accession>
<dbReference type="Pfam" id="PF08530">
    <property type="entry name" value="PepX_C"/>
    <property type="match status" value="1"/>
</dbReference>
<evidence type="ECO:0000256" key="1">
    <source>
        <dbReference type="ARBA" id="ARBA00022801"/>
    </source>
</evidence>
<dbReference type="InterPro" id="IPR013736">
    <property type="entry name" value="Xaa-Pro_dipept_C"/>
</dbReference>
<evidence type="ECO:0000259" key="3">
    <source>
        <dbReference type="SMART" id="SM00939"/>
    </source>
</evidence>